<keyword evidence="4" id="KW-0067">ATP-binding</keyword>
<dbReference type="SMART" id="SM00220">
    <property type="entry name" value="S_TKc"/>
    <property type="match status" value="1"/>
</dbReference>
<name>A0ABU5HM39_9BACT</name>
<protein>
    <submittedName>
        <fullName evidence="6">Serine/threonine-protein kinase</fullName>
        <ecNumber evidence="6">2.7.11.1</ecNumber>
    </submittedName>
</protein>
<comment type="caution">
    <text evidence="6">The sequence shown here is derived from an EMBL/GenBank/DDBJ whole genome shotgun (WGS) entry which is preliminary data.</text>
</comment>
<evidence type="ECO:0000313" key="7">
    <source>
        <dbReference type="Proteomes" id="UP001291309"/>
    </source>
</evidence>
<feature type="domain" description="Protein kinase" evidence="5">
    <location>
        <begin position="23"/>
        <end position="308"/>
    </location>
</feature>
<dbReference type="GO" id="GO:0004674">
    <property type="term" value="F:protein serine/threonine kinase activity"/>
    <property type="evidence" value="ECO:0007669"/>
    <property type="project" value="UniProtKB-EC"/>
</dbReference>
<dbReference type="PANTHER" id="PTHR44329:SF288">
    <property type="entry name" value="MITOGEN-ACTIVATED PROTEIN KINASE KINASE KINASE 20"/>
    <property type="match status" value="1"/>
</dbReference>
<keyword evidence="3 6" id="KW-0418">Kinase</keyword>
<evidence type="ECO:0000256" key="1">
    <source>
        <dbReference type="ARBA" id="ARBA00022679"/>
    </source>
</evidence>
<proteinExistence type="predicted"/>
<dbReference type="PANTHER" id="PTHR44329">
    <property type="entry name" value="SERINE/THREONINE-PROTEIN KINASE TNNI3K-RELATED"/>
    <property type="match status" value="1"/>
</dbReference>
<keyword evidence="2" id="KW-0547">Nucleotide-binding</keyword>
<evidence type="ECO:0000256" key="3">
    <source>
        <dbReference type="ARBA" id="ARBA00022777"/>
    </source>
</evidence>
<organism evidence="6 7">
    <name type="scientific">Hyalangium rubrum</name>
    <dbReference type="NCBI Taxonomy" id="3103134"/>
    <lineage>
        <taxon>Bacteria</taxon>
        <taxon>Pseudomonadati</taxon>
        <taxon>Myxococcota</taxon>
        <taxon>Myxococcia</taxon>
        <taxon>Myxococcales</taxon>
        <taxon>Cystobacterineae</taxon>
        <taxon>Archangiaceae</taxon>
        <taxon>Hyalangium</taxon>
    </lineage>
</organism>
<dbReference type="Gene3D" id="1.10.510.10">
    <property type="entry name" value="Transferase(Phosphotransferase) domain 1"/>
    <property type="match status" value="1"/>
</dbReference>
<dbReference type="Pfam" id="PF00069">
    <property type="entry name" value="Pkinase"/>
    <property type="match status" value="1"/>
</dbReference>
<dbReference type="InterPro" id="IPR000719">
    <property type="entry name" value="Prot_kinase_dom"/>
</dbReference>
<evidence type="ECO:0000256" key="2">
    <source>
        <dbReference type="ARBA" id="ARBA00022741"/>
    </source>
</evidence>
<dbReference type="InterPro" id="IPR011009">
    <property type="entry name" value="Kinase-like_dom_sf"/>
</dbReference>
<evidence type="ECO:0000313" key="6">
    <source>
        <dbReference type="EMBL" id="MDY7233185.1"/>
    </source>
</evidence>
<accession>A0ABU5HM39</accession>
<gene>
    <name evidence="6" type="ORF">SYV04_42755</name>
</gene>
<dbReference type="Proteomes" id="UP001291309">
    <property type="component" value="Unassembled WGS sequence"/>
</dbReference>
<dbReference type="Gene3D" id="3.30.200.20">
    <property type="entry name" value="Phosphorylase Kinase, domain 1"/>
    <property type="match status" value="1"/>
</dbReference>
<dbReference type="EMBL" id="JAXIVS010000029">
    <property type="protein sequence ID" value="MDY7233185.1"/>
    <property type="molecule type" value="Genomic_DNA"/>
</dbReference>
<reference evidence="6 7" key="1">
    <citation type="submission" date="2023-12" db="EMBL/GenBank/DDBJ databases">
        <title>the genome sequence of Hyalangium sp. s54d21.</title>
        <authorList>
            <person name="Zhang X."/>
        </authorList>
    </citation>
    <scope>NUCLEOTIDE SEQUENCE [LARGE SCALE GENOMIC DNA]</scope>
    <source>
        <strain evidence="7">s54d21</strain>
    </source>
</reference>
<keyword evidence="1 6" id="KW-0808">Transferase</keyword>
<dbReference type="EC" id="2.7.11.1" evidence="6"/>
<dbReference type="PROSITE" id="PS50011">
    <property type="entry name" value="PROTEIN_KINASE_DOM"/>
    <property type="match status" value="1"/>
</dbReference>
<evidence type="ECO:0000259" key="5">
    <source>
        <dbReference type="PROSITE" id="PS50011"/>
    </source>
</evidence>
<dbReference type="RefSeq" id="WP_321551897.1">
    <property type="nucleotide sequence ID" value="NZ_JAXIVS010000029.1"/>
</dbReference>
<keyword evidence="7" id="KW-1185">Reference proteome</keyword>
<sequence>MERSAVPELDPASLPMGTQVGPWRLEGWGGRGTYGVVYRAVRVGREEAGCVALKLALHPEDPRFEREVKLLSSLRHPSVPRFHGHGGWRHPSGAVHPYLAMQWIHGRPLYDWAAQRNPSSRQVLRVLAQVARALEAVHAVHAVHRDVKGGNVLVRPADGRVFLTDLGSGHYAGASSLTQQVLPPGTPAYRSPEAWRFVQRFGHDSSARYAATPADDLFALGVTACRLVTDEYPPSTEPGEDTAGLWRVDSEGPRPPAAINFRVELRLNALILQLLSARPEARGTSAELARTLEEVAEQAGPEADHPLFAWEALSPASWSPEDVAIAVGLHQRPRRRDRQVVRLSEQRDAAEKAEELTRVRAPAEGSPWRTRLTALAVGVLMLVGDWRGEPREASPEDGGTAGLGDDARTFVVASAPAPSPKGIRLEIPPKPFKGQRKAPCPKGDVEIRGGCWTKLETQAPDCQEYAYEWKGGCYLPIIPAAPPATSDHP</sequence>
<evidence type="ECO:0000256" key="4">
    <source>
        <dbReference type="ARBA" id="ARBA00022840"/>
    </source>
</evidence>
<dbReference type="InterPro" id="IPR051681">
    <property type="entry name" value="Ser/Thr_Kinases-Pseudokinases"/>
</dbReference>
<dbReference type="CDD" id="cd14014">
    <property type="entry name" value="STKc_PknB_like"/>
    <property type="match status" value="1"/>
</dbReference>
<dbReference type="SUPFAM" id="SSF56112">
    <property type="entry name" value="Protein kinase-like (PK-like)"/>
    <property type="match status" value="1"/>
</dbReference>